<feature type="compositionally biased region" description="Low complexity" evidence="1">
    <location>
        <begin position="112"/>
        <end position="124"/>
    </location>
</feature>
<protein>
    <submittedName>
        <fullName evidence="3">Uncharacterized protein</fullName>
    </submittedName>
</protein>
<feature type="region of interest" description="Disordered" evidence="1">
    <location>
        <begin position="153"/>
        <end position="172"/>
    </location>
</feature>
<organism evidence="3 4">
    <name type="scientific">Methylopila capsulata</name>
    <dbReference type="NCBI Taxonomy" id="61654"/>
    <lineage>
        <taxon>Bacteria</taxon>
        <taxon>Pseudomonadati</taxon>
        <taxon>Pseudomonadota</taxon>
        <taxon>Alphaproteobacteria</taxon>
        <taxon>Hyphomicrobiales</taxon>
        <taxon>Methylopilaceae</taxon>
        <taxon>Methylopila</taxon>
    </lineage>
</organism>
<dbReference type="Pfam" id="PF19495">
    <property type="entry name" value="DUF6030"/>
    <property type="match status" value="1"/>
</dbReference>
<keyword evidence="2" id="KW-0472">Membrane</keyword>
<reference evidence="3" key="1">
    <citation type="journal article" date="2014" name="Int. J. Syst. Evol. Microbiol.">
        <title>Complete genome sequence of Corynebacterium casei LMG S-19264T (=DSM 44701T), isolated from a smear-ripened cheese.</title>
        <authorList>
            <consortium name="US DOE Joint Genome Institute (JGI-PGF)"/>
            <person name="Walter F."/>
            <person name="Albersmeier A."/>
            <person name="Kalinowski J."/>
            <person name="Ruckert C."/>
        </authorList>
    </citation>
    <scope>NUCLEOTIDE SEQUENCE</scope>
    <source>
        <strain evidence="3">VKM B-1606</strain>
    </source>
</reference>
<dbReference type="AlphaFoldDB" id="A0A9W6MTT0"/>
<name>A0A9W6MTT0_9HYPH</name>
<evidence type="ECO:0000313" key="4">
    <source>
        <dbReference type="Proteomes" id="UP001143400"/>
    </source>
</evidence>
<dbReference type="Proteomes" id="UP001143400">
    <property type="component" value="Unassembled WGS sequence"/>
</dbReference>
<dbReference type="InterPro" id="IPR046071">
    <property type="entry name" value="DUF6030"/>
</dbReference>
<reference evidence="3" key="2">
    <citation type="submission" date="2023-01" db="EMBL/GenBank/DDBJ databases">
        <authorList>
            <person name="Sun Q."/>
            <person name="Evtushenko L."/>
        </authorList>
    </citation>
    <scope>NUCLEOTIDE SEQUENCE</scope>
    <source>
        <strain evidence="3">VKM B-1606</strain>
    </source>
</reference>
<evidence type="ECO:0000256" key="1">
    <source>
        <dbReference type="SAM" id="MobiDB-lite"/>
    </source>
</evidence>
<feature type="transmembrane region" description="Helical" evidence="2">
    <location>
        <begin position="178"/>
        <end position="197"/>
    </location>
</feature>
<accession>A0A9W6MTT0</accession>
<keyword evidence="2" id="KW-0812">Transmembrane</keyword>
<evidence type="ECO:0000256" key="2">
    <source>
        <dbReference type="SAM" id="Phobius"/>
    </source>
</evidence>
<proteinExistence type="predicted"/>
<dbReference type="EMBL" id="BSFF01000010">
    <property type="protein sequence ID" value="GLK57431.1"/>
    <property type="molecule type" value="Genomic_DNA"/>
</dbReference>
<comment type="caution">
    <text evidence="3">The sequence shown here is derived from an EMBL/GenBank/DDBJ whole genome shotgun (WGS) entry which is preliminary data.</text>
</comment>
<keyword evidence="2" id="KW-1133">Transmembrane helix</keyword>
<sequence>MTRWIERPLAWLRAQAEAARRAAGRSRVRLEALASGAVAKARAGLSAAGPKGRRQPPSAGALRAAPAALSQRFRIHGARWSRDVRARLVAARDQAAMQLRRAAPRAKPRPAARPVVPVRPRGGAGARMRSAVGAAALVVRRRSATAAGAIRGLARRPNPSPQPRPVGTRRRAPEWAPAALGGAALGLVLLVFSIAIWRISAQTGLIDDARQVHVVAAPVPTAPEVVAPSATADTPPAEEPAAAFDDAWLRGPFARPTRFMRRLEATPAQLCGRLRQLGLPEAPVTPGPLPTSPGWYCLAYQALGENGSSLIVTLRGGRPTAVDVVRLKLNVLKPGDDREVTRAATEALEGLHATLGWRAPQRVLRAIAQKASLRLEEHGARYELLREDGPEVRLNVLMTFYDDGAILDPARFTVAPPWR</sequence>
<gene>
    <name evidence="3" type="ORF">GCM10008170_34510</name>
</gene>
<feature type="region of interest" description="Disordered" evidence="1">
    <location>
        <begin position="99"/>
        <end position="124"/>
    </location>
</feature>
<evidence type="ECO:0000313" key="3">
    <source>
        <dbReference type="EMBL" id="GLK57431.1"/>
    </source>
</evidence>